<comment type="caution">
    <text evidence="11">The sequence shown here is derived from an EMBL/GenBank/DDBJ whole genome shotgun (WGS) entry which is preliminary data.</text>
</comment>
<keyword evidence="3 8" id="KW-0812">Transmembrane</keyword>
<dbReference type="Gene3D" id="3.40.50.300">
    <property type="entry name" value="P-loop containing nucleotide triphosphate hydrolases"/>
    <property type="match status" value="1"/>
</dbReference>
<proteinExistence type="predicted"/>
<evidence type="ECO:0000259" key="10">
    <source>
        <dbReference type="PROSITE" id="PS50929"/>
    </source>
</evidence>
<protein>
    <submittedName>
        <fullName evidence="11">ATP-binding cassette subfamily B protein/subfamily B ATP-binding cassette protein MsbA</fullName>
    </submittedName>
</protein>
<dbReference type="PROSITE" id="PS50893">
    <property type="entry name" value="ABC_TRANSPORTER_2"/>
    <property type="match status" value="1"/>
</dbReference>
<dbReference type="InterPro" id="IPR039421">
    <property type="entry name" value="Type_1_exporter"/>
</dbReference>
<dbReference type="InterPro" id="IPR036640">
    <property type="entry name" value="ABC1_TM_sf"/>
</dbReference>
<keyword evidence="12" id="KW-1185">Reference proteome</keyword>
<keyword evidence="2" id="KW-0813">Transport</keyword>
<dbReference type="GO" id="GO:0005524">
    <property type="term" value="F:ATP binding"/>
    <property type="evidence" value="ECO:0007669"/>
    <property type="project" value="UniProtKB-KW"/>
</dbReference>
<dbReference type="Proteomes" id="UP000294567">
    <property type="component" value="Unassembled WGS sequence"/>
</dbReference>
<dbReference type="SUPFAM" id="SSF90123">
    <property type="entry name" value="ABC transporter transmembrane region"/>
    <property type="match status" value="1"/>
</dbReference>
<evidence type="ECO:0000313" key="11">
    <source>
        <dbReference type="EMBL" id="TCS87499.1"/>
    </source>
</evidence>
<evidence type="ECO:0000256" key="6">
    <source>
        <dbReference type="ARBA" id="ARBA00022989"/>
    </source>
</evidence>
<dbReference type="SMART" id="SM00382">
    <property type="entry name" value="AAA"/>
    <property type="match status" value="1"/>
</dbReference>
<feature type="transmembrane region" description="Helical" evidence="8">
    <location>
        <begin position="144"/>
        <end position="164"/>
    </location>
</feature>
<organism evidence="11 12">
    <name type="scientific">Keratinibaculum paraultunense</name>
    <dbReference type="NCBI Taxonomy" id="1278232"/>
    <lineage>
        <taxon>Bacteria</taxon>
        <taxon>Bacillati</taxon>
        <taxon>Bacillota</taxon>
        <taxon>Tissierellia</taxon>
        <taxon>Tissierellales</taxon>
        <taxon>Tepidimicrobiaceae</taxon>
        <taxon>Keratinibaculum</taxon>
    </lineage>
</organism>
<keyword evidence="7 8" id="KW-0472">Membrane</keyword>
<dbReference type="Gene3D" id="1.20.1560.10">
    <property type="entry name" value="ABC transporter type 1, transmembrane domain"/>
    <property type="match status" value="1"/>
</dbReference>
<dbReference type="GO" id="GO:0015421">
    <property type="term" value="F:ABC-type oligopeptide transporter activity"/>
    <property type="evidence" value="ECO:0007669"/>
    <property type="project" value="TreeGrafter"/>
</dbReference>
<dbReference type="Pfam" id="PF00005">
    <property type="entry name" value="ABC_tran"/>
    <property type="match status" value="1"/>
</dbReference>
<feature type="domain" description="ABC transporter" evidence="9">
    <location>
        <begin position="424"/>
        <end position="658"/>
    </location>
</feature>
<evidence type="ECO:0000256" key="1">
    <source>
        <dbReference type="ARBA" id="ARBA00004651"/>
    </source>
</evidence>
<dbReference type="InterPro" id="IPR003439">
    <property type="entry name" value="ABC_transporter-like_ATP-bd"/>
</dbReference>
<evidence type="ECO:0000259" key="9">
    <source>
        <dbReference type="PROSITE" id="PS50893"/>
    </source>
</evidence>
<dbReference type="InterPro" id="IPR011527">
    <property type="entry name" value="ABC1_TM_dom"/>
</dbReference>
<accession>A0A4R3KSU4</accession>
<dbReference type="InterPro" id="IPR027417">
    <property type="entry name" value="P-loop_NTPase"/>
</dbReference>
<gene>
    <name evidence="11" type="ORF">EDD65_11162</name>
</gene>
<keyword evidence="4" id="KW-0547">Nucleotide-binding</keyword>
<dbReference type="Pfam" id="PF00664">
    <property type="entry name" value="ABC_membrane"/>
    <property type="match status" value="1"/>
</dbReference>
<comment type="subcellular location">
    <subcellularLocation>
        <location evidence="1">Cell membrane</location>
        <topology evidence="1">Multi-pass membrane protein</topology>
    </subcellularLocation>
</comment>
<dbReference type="GO" id="GO:0016887">
    <property type="term" value="F:ATP hydrolysis activity"/>
    <property type="evidence" value="ECO:0007669"/>
    <property type="project" value="InterPro"/>
</dbReference>
<feature type="transmembrane region" description="Helical" evidence="8">
    <location>
        <begin position="24"/>
        <end position="44"/>
    </location>
</feature>
<evidence type="ECO:0000256" key="2">
    <source>
        <dbReference type="ARBA" id="ARBA00022448"/>
    </source>
</evidence>
<dbReference type="PANTHER" id="PTHR43394:SF1">
    <property type="entry name" value="ATP-BINDING CASSETTE SUB-FAMILY B MEMBER 10, MITOCHONDRIAL"/>
    <property type="match status" value="1"/>
</dbReference>
<evidence type="ECO:0000313" key="12">
    <source>
        <dbReference type="Proteomes" id="UP000294567"/>
    </source>
</evidence>
<dbReference type="InterPro" id="IPR003593">
    <property type="entry name" value="AAA+_ATPase"/>
</dbReference>
<dbReference type="GO" id="GO:0005886">
    <property type="term" value="C:plasma membrane"/>
    <property type="evidence" value="ECO:0007669"/>
    <property type="project" value="UniProtKB-SubCell"/>
</dbReference>
<keyword evidence="6 8" id="KW-1133">Transmembrane helix</keyword>
<dbReference type="PROSITE" id="PS00211">
    <property type="entry name" value="ABC_TRANSPORTER_1"/>
    <property type="match status" value="1"/>
</dbReference>
<dbReference type="FunFam" id="3.40.50.300:FF:000287">
    <property type="entry name" value="Multidrug ABC transporter ATP-binding protein"/>
    <property type="match status" value="1"/>
</dbReference>
<sequence>MNKNTDKTYDSKLMKRLLKYAKPYWHYFVITIILMMLITGLELLRPYLLKITIDDYINGYKKPMYEVDVSEPIEGIIFNGKKYVRLNKLDSKQIEKLSNYPKKVLLKKNNKYYLLDYEEKDISQGISISKKDYEKFIKQDIDGITKIGLIFLLAIIVVFILNYLQTYVLNYTGQKIIFNIRQDLYSHIQSLSLSYFDKNPVGRLVTRVTNDAETLNEMYTGVLINLFKDVFILVGIIIVMLKMNYKLALISFSLIPLILIASIVFRKKIREVYRLGRVQLAKINSTLNENITGMKTIQIFKKEEKISKQFDEINTAYLNTAKKEVNLHAIFRPSIEIINSLGLVTLVYYGSGQVISGYIEFGVLYAFIDYLQKFFQPILDLTEKYNILQAAMASSEKIFSILDEDDMIENTNNPVPIKELKGKIEFKNVWFAYEDENWVLKDVSFTINPGEIVAFVGATGAGKSSIINLITRFYDIQKGEILIDGVNIKKYDKFELRKHIGVVLQDVFLFTGTIKDNIRLNNYNISDEEIKQIAKYVNAHHFIEKLPRQYDEPVMERGATLSAGEKQLLAFARTLAFDPSILILDEATSNIDTETELLIQDALQKLIKGRTTIAVAHRLSTIQNSDKIIVLKNGVIQEMGTHQELLENEGIYYDLYKLQYKESFYES</sequence>
<feature type="domain" description="ABC transmembrane type-1" evidence="10">
    <location>
        <begin position="29"/>
        <end position="390"/>
    </location>
</feature>
<dbReference type="RefSeq" id="WP_237722229.1">
    <property type="nucleotide sequence ID" value="NZ_CP068564.1"/>
</dbReference>
<evidence type="ECO:0000256" key="8">
    <source>
        <dbReference type="SAM" id="Phobius"/>
    </source>
</evidence>
<evidence type="ECO:0000256" key="4">
    <source>
        <dbReference type="ARBA" id="ARBA00022741"/>
    </source>
</evidence>
<dbReference type="CDD" id="cd18544">
    <property type="entry name" value="ABC_6TM_TmrA_like"/>
    <property type="match status" value="1"/>
</dbReference>
<dbReference type="PROSITE" id="PS50929">
    <property type="entry name" value="ABC_TM1F"/>
    <property type="match status" value="1"/>
</dbReference>
<keyword evidence="5 11" id="KW-0067">ATP-binding</keyword>
<evidence type="ECO:0000256" key="3">
    <source>
        <dbReference type="ARBA" id="ARBA00022692"/>
    </source>
</evidence>
<dbReference type="EMBL" id="SMAE01000011">
    <property type="protein sequence ID" value="TCS87499.1"/>
    <property type="molecule type" value="Genomic_DNA"/>
</dbReference>
<feature type="transmembrane region" description="Helical" evidence="8">
    <location>
        <begin position="218"/>
        <end position="240"/>
    </location>
</feature>
<feature type="transmembrane region" description="Helical" evidence="8">
    <location>
        <begin position="247"/>
        <end position="265"/>
    </location>
</feature>
<name>A0A4R3KSU4_9FIRM</name>
<dbReference type="CDD" id="cd03254">
    <property type="entry name" value="ABCC_Glucan_exporter_like"/>
    <property type="match status" value="1"/>
</dbReference>
<evidence type="ECO:0000256" key="7">
    <source>
        <dbReference type="ARBA" id="ARBA00023136"/>
    </source>
</evidence>
<dbReference type="AlphaFoldDB" id="A0A4R3KSU4"/>
<dbReference type="PANTHER" id="PTHR43394">
    <property type="entry name" value="ATP-DEPENDENT PERMEASE MDL1, MITOCHONDRIAL"/>
    <property type="match status" value="1"/>
</dbReference>
<dbReference type="InterPro" id="IPR017871">
    <property type="entry name" value="ABC_transporter-like_CS"/>
</dbReference>
<dbReference type="SUPFAM" id="SSF52540">
    <property type="entry name" value="P-loop containing nucleoside triphosphate hydrolases"/>
    <property type="match status" value="1"/>
</dbReference>
<reference evidence="11 12" key="1">
    <citation type="submission" date="2019-03" db="EMBL/GenBank/DDBJ databases">
        <title>Genomic Encyclopedia of Type Strains, Phase IV (KMG-IV): sequencing the most valuable type-strain genomes for metagenomic binning, comparative biology and taxonomic classification.</title>
        <authorList>
            <person name="Goeker M."/>
        </authorList>
    </citation>
    <scope>NUCLEOTIDE SEQUENCE [LARGE SCALE GENOMIC DNA]</scope>
    <source>
        <strain evidence="11 12">DSM 26752</strain>
    </source>
</reference>
<evidence type="ECO:0000256" key="5">
    <source>
        <dbReference type="ARBA" id="ARBA00022840"/>
    </source>
</evidence>